<organism evidence="1 2">
    <name type="scientific">Kitasatospora paracochleata</name>
    <dbReference type="NCBI Taxonomy" id="58354"/>
    <lineage>
        <taxon>Bacteria</taxon>
        <taxon>Bacillati</taxon>
        <taxon>Actinomycetota</taxon>
        <taxon>Actinomycetes</taxon>
        <taxon>Kitasatosporales</taxon>
        <taxon>Streptomycetaceae</taxon>
        <taxon>Kitasatospora</taxon>
    </lineage>
</organism>
<protein>
    <submittedName>
        <fullName evidence="1">Uncharacterized protein</fullName>
    </submittedName>
</protein>
<evidence type="ECO:0000313" key="2">
    <source>
        <dbReference type="Proteomes" id="UP001206483"/>
    </source>
</evidence>
<reference evidence="1 2" key="1">
    <citation type="submission" date="2022-06" db="EMBL/GenBank/DDBJ databases">
        <title>Sequencing the genomes of 1000 actinobacteria strains.</title>
        <authorList>
            <person name="Klenk H.-P."/>
        </authorList>
    </citation>
    <scope>NUCLEOTIDE SEQUENCE [LARGE SCALE GENOMIC DNA]</scope>
    <source>
        <strain evidence="1 2">DSM 41656</strain>
    </source>
</reference>
<evidence type="ECO:0000313" key="1">
    <source>
        <dbReference type="EMBL" id="MCP2309279.1"/>
    </source>
</evidence>
<proteinExistence type="predicted"/>
<dbReference type="Proteomes" id="UP001206483">
    <property type="component" value="Unassembled WGS sequence"/>
</dbReference>
<gene>
    <name evidence="1" type="ORF">FHR36_002403</name>
</gene>
<accession>A0ABT1IVW3</accession>
<keyword evidence="2" id="KW-1185">Reference proteome</keyword>
<dbReference type="RefSeq" id="WP_253796273.1">
    <property type="nucleotide sequence ID" value="NZ_BAAAUB010000042.1"/>
</dbReference>
<name>A0ABT1IVW3_9ACTN</name>
<dbReference type="EMBL" id="JAMZDX010000002">
    <property type="protein sequence ID" value="MCP2309279.1"/>
    <property type="molecule type" value="Genomic_DNA"/>
</dbReference>
<sequence>MAQTRELYLHELDVAWIIALWKAIHGGDPSPEVEGTTVLAAAALASQLAATHRNSSLTFSQLQQRLGEVGIEVSRGGAGPKAEALHSEGPQSLPPTRQYCFRYNGETYCVDVPRPKTFIER</sequence>
<comment type="caution">
    <text evidence="1">The sequence shown here is derived from an EMBL/GenBank/DDBJ whole genome shotgun (WGS) entry which is preliminary data.</text>
</comment>